<dbReference type="OrthoDB" id="8562138at2"/>
<feature type="signal peptide" evidence="1">
    <location>
        <begin position="1"/>
        <end position="27"/>
    </location>
</feature>
<feature type="chain" id="PRO_5020545335" evidence="1">
    <location>
        <begin position="28"/>
        <end position="91"/>
    </location>
</feature>
<keyword evidence="3" id="KW-1185">Reference proteome</keyword>
<evidence type="ECO:0000313" key="2">
    <source>
        <dbReference type="EMBL" id="TDG15448.1"/>
    </source>
</evidence>
<dbReference type="AlphaFoldDB" id="A0A4R5LW17"/>
<keyword evidence="1" id="KW-0732">Signal</keyword>
<evidence type="ECO:0000256" key="1">
    <source>
        <dbReference type="SAM" id="SignalP"/>
    </source>
</evidence>
<sequence length="91" mass="9637">MIRFVTPSLAVRLWLIAGCAFPLAALATSPVTEIATADVPQGTPGPGFGWRWGDSPYKGIGDISTTDTDEASDLLSYYDEGRSLFLPMAAA</sequence>
<dbReference type="Proteomes" id="UP000295554">
    <property type="component" value="Unassembled WGS sequence"/>
</dbReference>
<proteinExistence type="predicted"/>
<gene>
    <name evidence="2" type="ORF">E2F43_04240</name>
</gene>
<reference evidence="2 3" key="1">
    <citation type="submission" date="2019-03" db="EMBL/GenBank/DDBJ databases">
        <title>Seongchinamella monodicae gen. nov., sp. nov., a novel member of the Gammaproteobacteria isolated from a tidal mudflat of beach.</title>
        <authorList>
            <person name="Yang H.G."/>
            <person name="Kang J.W."/>
            <person name="Lee S.D."/>
        </authorList>
    </citation>
    <scope>NUCLEOTIDE SEQUENCE [LARGE SCALE GENOMIC DNA]</scope>
    <source>
        <strain evidence="2 3">GH4-78</strain>
    </source>
</reference>
<dbReference type="RefSeq" id="WP_133209872.1">
    <property type="nucleotide sequence ID" value="NZ_SMSE01000001.1"/>
</dbReference>
<evidence type="ECO:0000313" key="3">
    <source>
        <dbReference type="Proteomes" id="UP000295554"/>
    </source>
</evidence>
<organism evidence="2 3">
    <name type="scientific">Seongchinamella unica</name>
    <dbReference type="NCBI Taxonomy" id="2547392"/>
    <lineage>
        <taxon>Bacteria</taxon>
        <taxon>Pseudomonadati</taxon>
        <taxon>Pseudomonadota</taxon>
        <taxon>Gammaproteobacteria</taxon>
        <taxon>Cellvibrionales</taxon>
        <taxon>Halieaceae</taxon>
        <taxon>Seongchinamella</taxon>
    </lineage>
</organism>
<protein>
    <submittedName>
        <fullName evidence="2">Uncharacterized protein</fullName>
    </submittedName>
</protein>
<dbReference type="EMBL" id="SMSE01000001">
    <property type="protein sequence ID" value="TDG15448.1"/>
    <property type="molecule type" value="Genomic_DNA"/>
</dbReference>
<name>A0A4R5LW17_9GAMM</name>
<comment type="caution">
    <text evidence="2">The sequence shown here is derived from an EMBL/GenBank/DDBJ whole genome shotgun (WGS) entry which is preliminary data.</text>
</comment>
<accession>A0A4R5LW17</accession>